<organism evidence="1 2">
    <name type="scientific">Blattamonas nauphoetae</name>
    <dbReference type="NCBI Taxonomy" id="2049346"/>
    <lineage>
        <taxon>Eukaryota</taxon>
        <taxon>Metamonada</taxon>
        <taxon>Preaxostyla</taxon>
        <taxon>Oxymonadida</taxon>
        <taxon>Blattamonas</taxon>
    </lineage>
</organism>
<reference evidence="1 2" key="1">
    <citation type="journal article" date="2022" name="bioRxiv">
        <title>Genomics of Preaxostyla Flagellates Illuminates Evolutionary Transitions and the Path Towards Mitochondrial Loss.</title>
        <authorList>
            <person name="Novak L.V.F."/>
            <person name="Treitli S.C."/>
            <person name="Pyrih J."/>
            <person name="Halakuc P."/>
            <person name="Pipaliya S.V."/>
            <person name="Vacek V."/>
            <person name="Brzon O."/>
            <person name="Soukal P."/>
            <person name="Eme L."/>
            <person name="Dacks J.B."/>
            <person name="Karnkowska A."/>
            <person name="Elias M."/>
            <person name="Hampl V."/>
        </authorList>
    </citation>
    <scope>NUCLEOTIDE SEQUENCE [LARGE SCALE GENOMIC DNA]</scope>
    <source>
        <strain evidence="1">NAU3</strain>
        <tissue evidence="1">Gut</tissue>
    </source>
</reference>
<evidence type="ECO:0000313" key="2">
    <source>
        <dbReference type="Proteomes" id="UP001281761"/>
    </source>
</evidence>
<name>A0ABQ9XHV7_9EUKA</name>
<dbReference type="EMBL" id="JARBJD010000140">
    <property type="protein sequence ID" value="KAK2950217.1"/>
    <property type="molecule type" value="Genomic_DNA"/>
</dbReference>
<dbReference type="Proteomes" id="UP001281761">
    <property type="component" value="Unassembled WGS sequence"/>
</dbReference>
<accession>A0ABQ9XHV7</accession>
<evidence type="ECO:0000313" key="1">
    <source>
        <dbReference type="EMBL" id="KAK2950217.1"/>
    </source>
</evidence>
<gene>
    <name evidence="1" type="ORF">BLNAU_14801</name>
</gene>
<proteinExistence type="predicted"/>
<sequence>MELLKSNSSTLSSRAIILVQHITRIDLTENPPVFLLPTFLIALASQLTLKLSHHPTIFTFFSPAKDEHFSSLAAFEHFEKLETTTTGASEWVEDTGELCEQFFEASNMTGCFKELISYANTLHIPHAQSAFLEAAVAIHMTLPAPSAFHFLSFILTHFLILCESETLEAKKTMEDIPLHPIKAEQSVSPTVLDRLLMVTRRFVMMLTRAGMKNEEWFGEFLTICTLLLKSLSSFPSDNNEPICGCLALINTLLQQLPATPLVPLIHTVVLSLKQRMNKLMTVTQSLEEALKTPSSDKAEATRTGIDQDRHAVNMINVQLSFFEDLLKKHQT</sequence>
<keyword evidence="2" id="KW-1185">Reference proteome</keyword>
<comment type="caution">
    <text evidence="1">The sequence shown here is derived from an EMBL/GenBank/DDBJ whole genome shotgun (WGS) entry which is preliminary data.</text>
</comment>
<protein>
    <submittedName>
        <fullName evidence="1">Uncharacterized protein</fullName>
    </submittedName>
</protein>